<proteinExistence type="inferred from homology"/>
<dbReference type="GO" id="GO:0008168">
    <property type="term" value="F:methyltransferase activity"/>
    <property type="evidence" value="ECO:0007669"/>
    <property type="project" value="UniProtKB-KW"/>
</dbReference>
<evidence type="ECO:0000256" key="6">
    <source>
        <dbReference type="PROSITE-ProRule" id="PRU01016"/>
    </source>
</evidence>
<keyword evidence="3 6" id="KW-0808">Transferase</keyword>
<dbReference type="PANTHER" id="PTHR10629">
    <property type="entry name" value="CYTOSINE-SPECIFIC METHYLTRANSFERASE"/>
    <property type="match status" value="1"/>
</dbReference>
<gene>
    <name evidence="7" type="ORF">H9647_19595</name>
</gene>
<dbReference type="EMBL" id="JACSQL010000011">
    <property type="protein sequence ID" value="MBD7970273.1"/>
    <property type="molecule type" value="Genomic_DNA"/>
</dbReference>
<dbReference type="EC" id="2.1.1.37" evidence="1"/>
<organism evidence="7 8">
    <name type="scientific">Paenibacillus gallinarum</name>
    <dbReference type="NCBI Taxonomy" id="2762232"/>
    <lineage>
        <taxon>Bacteria</taxon>
        <taxon>Bacillati</taxon>
        <taxon>Bacillota</taxon>
        <taxon>Bacilli</taxon>
        <taxon>Bacillales</taxon>
        <taxon>Paenibacillaceae</taxon>
        <taxon>Paenibacillus</taxon>
    </lineage>
</organism>
<keyword evidence="8" id="KW-1185">Reference proteome</keyword>
<dbReference type="SUPFAM" id="SSF53335">
    <property type="entry name" value="S-adenosyl-L-methionine-dependent methyltransferases"/>
    <property type="match status" value="1"/>
</dbReference>
<comment type="similarity">
    <text evidence="6">Belongs to the class I-like SAM-binding methyltransferase superfamily. C5-methyltransferase family.</text>
</comment>
<dbReference type="RefSeq" id="WP_191803196.1">
    <property type="nucleotide sequence ID" value="NZ_JACSQL010000011.1"/>
</dbReference>
<dbReference type="PROSITE" id="PS51679">
    <property type="entry name" value="SAM_MT_C5"/>
    <property type="match status" value="1"/>
</dbReference>
<sequence length="557" mass="61864">MKEIIIDNFAGGGGASVGIEFATGESPAVAINHDPDAIAMHQVNHPETEHYCESVWNVNPRDAAAGRPVGLVWLSPDCKHFSKAKGSKPVEQSIRGLAWVAVRWAATVHPRVIMLENVEEFKTWGPVIPERDKETGRLMKKVLNPNDPNKYELVLSEPGEKVPHELRVYYPDPKRKGYTFNSFVSALKRQGYDVEWRELRACDYGAPTSRKRLFMVARCDGRPIVWPEPTHGAPDSPEVQSGKLAPWRTAAEIIDWSIKCNSIFSRKKELAENTKRRIARGIDRYIINNPRPLVMTSKNAVTPRIAQIRQTRFGSEQLQNELLRTLASGGHHKLISPTLIQMGYTERNGQAPRVLDLNKPVGTITAAGNKFAVAEAVLALPNSIPSKSAPIDTVAATASDKSALVTRPLLKYHETDKVVQPLTEPVPAVTAGETHIDEVRSFLQQYYSSNKSSLKDDFGTVTIGDVDYQIIDIGMRMLEPHELFAAQGFPENYIIDVDADGKKYPKSKQLARCGNAVPPLFAKSLVRSNVPELCLGTGKILKFERYKPINGQMAFSM</sequence>
<evidence type="ECO:0000256" key="3">
    <source>
        <dbReference type="ARBA" id="ARBA00022679"/>
    </source>
</evidence>
<feature type="active site" evidence="6">
    <location>
        <position position="78"/>
    </location>
</feature>
<evidence type="ECO:0000313" key="7">
    <source>
        <dbReference type="EMBL" id="MBD7970273.1"/>
    </source>
</evidence>
<dbReference type="Gene3D" id="3.90.120.10">
    <property type="entry name" value="DNA Methylase, subunit A, domain 2"/>
    <property type="match status" value="1"/>
</dbReference>
<dbReference type="GO" id="GO:0032259">
    <property type="term" value="P:methylation"/>
    <property type="evidence" value="ECO:0007669"/>
    <property type="project" value="UniProtKB-KW"/>
</dbReference>
<keyword evidence="5" id="KW-0680">Restriction system</keyword>
<protein>
    <recommendedName>
        <fullName evidence="1">DNA (cytosine-5-)-methyltransferase</fullName>
        <ecNumber evidence="1">2.1.1.37</ecNumber>
    </recommendedName>
</protein>
<evidence type="ECO:0000256" key="1">
    <source>
        <dbReference type="ARBA" id="ARBA00011975"/>
    </source>
</evidence>
<dbReference type="InterPro" id="IPR050390">
    <property type="entry name" value="C5-Methyltransferase"/>
</dbReference>
<keyword evidence="2 6" id="KW-0489">Methyltransferase</keyword>
<evidence type="ECO:0000256" key="4">
    <source>
        <dbReference type="ARBA" id="ARBA00022691"/>
    </source>
</evidence>
<evidence type="ECO:0000313" key="8">
    <source>
        <dbReference type="Proteomes" id="UP000608071"/>
    </source>
</evidence>
<dbReference type="InterPro" id="IPR001525">
    <property type="entry name" value="C5_MeTfrase"/>
</dbReference>
<dbReference type="Pfam" id="PF00145">
    <property type="entry name" value="DNA_methylase"/>
    <property type="match status" value="2"/>
</dbReference>
<dbReference type="PANTHER" id="PTHR10629:SF52">
    <property type="entry name" value="DNA (CYTOSINE-5)-METHYLTRANSFERASE 1"/>
    <property type="match status" value="1"/>
</dbReference>
<evidence type="ECO:0000256" key="2">
    <source>
        <dbReference type="ARBA" id="ARBA00022603"/>
    </source>
</evidence>
<dbReference type="InterPro" id="IPR029063">
    <property type="entry name" value="SAM-dependent_MTases_sf"/>
</dbReference>
<accession>A0ABR8T403</accession>
<reference evidence="7 8" key="1">
    <citation type="submission" date="2020-08" db="EMBL/GenBank/DDBJ databases">
        <title>A Genomic Blueprint of the Chicken Gut Microbiome.</title>
        <authorList>
            <person name="Gilroy R."/>
            <person name="Ravi A."/>
            <person name="Getino M."/>
            <person name="Pursley I."/>
            <person name="Horton D.L."/>
            <person name="Alikhan N.-F."/>
            <person name="Baker D."/>
            <person name="Gharbi K."/>
            <person name="Hall N."/>
            <person name="Watson M."/>
            <person name="Adriaenssens E.M."/>
            <person name="Foster-Nyarko E."/>
            <person name="Jarju S."/>
            <person name="Secka A."/>
            <person name="Antonio M."/>
            <person name="Oren A."/>
            <person name="Chaudhuri R."/>
            <person name="La Ragione R.M."/>
            <person name="Hildebrand F."/>
            <person name="Pallen M.J."/>
        </authorList>
    </citation>
    <scope>NUCLEOTIDE SEQUENCE [LARGE SCALE GENOMIC DNA]</scope>
    <source>
        <strain evidence="7 8">Sa2BVA9</strain>
    </source>
</reference>
<evidence type="ECO:0000256" key="5">
    <source>
        <dbReference type="ARBA" id="ARBA00022747"/>
    </source>
</evidence>
<name>A0ABR8T403_9BACL</name>
<dbReference type="Gene3D" id="3.40.50.150">
    <property type="entry name" value="Vaccinia Virus protein VP39"/>
    <property type="match status" value="1"/>
</dbReference>
<dbReference type="Proteomes" id="UP000608071">
    <property type="component" value="Unassembled WGS sequence"/>
</dbReference>
<comment type="caution">
    <text evidence="7">The sequence shown here is derived from an EMBL/GenBank/DDBJ whole genome shotgun (WGS) entry which is preliminary data.</text>
</comment>
<keyword evidence="4 6" id="KW-0949">S-adenosyl-L-methionine</keyword>